<gene>
    <name evidence="2" type="ORF">GMD42_11060</name>
</gene>
<proteinExistence type="predicted"/>
<accession>A0A6I3S3T5</accession>
<feature type="domain" description="Phosphatidylglycerol lysyltransferase C-terminal" evidence="1">
    <location>
        <begin position="93"/>
        <end position="320"/>
    </location>
</feature>
<evidence type="ECO:0000313" key="2">
    <source>
        <dbReference type="EMBL" id="MTU44127.1"/>
    </source>
</evidence>
<dbReference type="EMBL" id="WNCL01000047">
    <property type="protein sequence ID" value="MTU44127.1"/>
    <property type="molecule type" value="Genomic_DNA"/>
</dbReference>
<comment type="caution">
    <text evidence="2">The sequence shown here is derived from an EMBL/GenBank/DDBJ whole genome shotgun (WGS) entry which is preliminary data.</text>
</comment>
<evidence type="ECO:0000259" key="1">
    <source>
        <dbReference type="Pfam" id="PF09924"/>
    </source>
</evidence>
<dbReference type="Proteomes" id="UP000462362">
    <property type="component" value="Unassembled WGS sequence"/>
</dbReference>
<organism evidence="2 3">
    <name type="scientific">Parasutterella excrementihominis</name>
    <dbReference type="NCBI Taxonomy" id="487175"/>
    <lineage>
        <taxon>Bacteria</taxon>
        <taxon>Pseudomonadati</taxon>
        <taxon>Pseudomonadota</taxon>
        <taxon>Betaproteobacteria</taxon>
        <taxon>Burkholderiales</taxon>
        <taxon>Sutterellaceae</taxon>
        <taxon>Parasutterella</taxon>
    </lineage>
</organism>
<dbReference type="InterPro" id="IPR024320">
    <property type="entry name" value="LPG_synthase_C"/>
</dbReference>
<dbReference type="PANTHER" id="PTHR41373:SF1">
    <property type="entry name" value="PHOSPHATIDYLGLYCEROL LYSYLTRANSFERASE C-TERMINAL DOMAIN-CONTAINING PROTEIN"/>
    <property type="match status" value="1"/>
</dbReference>
<evidence type="ECO:0000313" key="3">
    <source>
        <dbReference type="Proteomes" id="UP000462362"/>
    </source>
</evidence>
<dbReference type="AlphaFoldDB" id="A0A6I3S3T5"/>
<reference evidence="2 3" key="1">
    <citation type="journal article" date="2019" name="Nat. Med.">
        <title>A library of human gut bacterial isolates paired with longitudinal multiomics data enables mechanistic microbiome research.</title>
        <authorList>
            <person name="Poyet M."/>
            <person name="Groussin M."/>
            <person name="Gibbons S.M."/>
            <person name="Avila-Pacheco J."/>
            <person name="Jiang X."/>
            <person name="Kearney S.M."/>
            <person name="Perrotta A.R."/>
            <person name="Berdy B."/>
            <person name="Zhao S."/>
            <person name="Lieberman T.D."/>
            <person name="Swanson P.K."/>
            <person name="Smith M."/>
            <person name="Roesemann S."/>
            <person name="Alexander J.E."/>
            <person name="Rich S.A."/>
            <person name="Livny J."/>
            <person name="Vlamakis H."/>
            <person name="Clish C."/>
            <person name="Bullock K."/>
            <person name="Deik A."/>
            <person name="Scott J."/>
            <person name="Pierce K.A."/>
            <person name="Xavier R.J."/>
            <person name="Alm E.J."/>
        </authorList>
    </citation>
    <scope>NUCLEOTIDE SEQUENCE [LARGE SCALE GENOMIC DNA]</scope>
    <source>
        <strain evidence="2 3">BIOML-A2</strain>
    </source>
</reference>
<sequence length="334" mass="38352">MLVTERETIIASDPNSIFSTEIIKSNHDMPIELKPVTLNELPLLQEQLPKLQNGDCNLSIASVIGRAKEYNIKWGISQGELVLNWAPYPDIPPAYVIPLRSENALAIIEDIASECQCCKEPVILFGRFTYMTERISELMRYRNFITVSSNSWWDYVYERDKIENLEGRELHGKRNFNKRFYKAYPNAQFVSFTPELIEKARVFLKNWYANYGEMTKSLEAERDAIELAFDHFEEFRLIGGALMDGDNMYGFTYGSDVGENIFSVHIEKADRTVTGAYPALASALCKTLPERFTQINREEDLGIPGLRKAKEDWAPSTMIRKTLLKLQRAIPEPI</sequence>
<dbReference type="Pfam" id="PF09924">
    <property type="entry name" value="LPG_synthase_C"/>
    <property type="match status" value="1"/>
</dbReference>
<dbReference type="SUPFAM" id="SSF55729">
    <property type="entry name" value="Acyl-CoA N-acyltransferases (Nat)"/>
    <property type="match status" value="2"/>
</dbReference>
<protein>
    <submittedName>
        <fullName evidence="2">DUF2156 domain-containing protein</fullName>
    </submittedName>
</protein>
<dbReference type="PANTHER" id="PTHR41373">
    <property type="entry name" value="DUF2156 DOMAIN-CONTAINING PROTEIN"/>
    <property type="match status" value="1"/>
</dbReference>
<dbReference type="InterPro" id="IPR016181">
    <property type="entry name" value="Acyl_CoA_acyltransferase"/>
</dbReference>
<dbReference type="Gene3D" id="3.40.630.30">
    <property type="match status" value="1"/>
</dbReference>
<name>A0A6I3S3T5_9BURK</name>
<dbReference type="PIRSF" id="PIRSF018688">
    <property type="entry name" value="UCP018688"/>
    <property type="match status" value="1"/>
</dbReference>
<dbReference type="InterPro" id="IPR016732">
    <property type="entry name" value="UCP018688"/>
</dbReference>